<organism evidence="2 3">
    <name type="scientific">Kipferlia bialata</name>
    <dbReference type="NCBI Taxonomy" id="797122"/>
    <lineage>
        <taxon>Eukaryota</taxon>
        <taxon>Metamonada</taxon>
        <taxon>Carpediemonas-like organisms</taxon>
        <taxon>Kipferlia</taxon>
    </lineage>
</organism>
<dbReference type="AlphaFoldDB" id="A0A9K3GIC0"/>
<feature type="non-terminal residue" evidence="2">
    <location>
        <position position="409"/>
    </location>
</feature>
<protein>
    <submittedName>
        <fullName evidence="2">Uncharacterized protein</fullName>
    </submittedName>
</protein>
<feature type="region of interest" description="Disordered" evidence="1">
    <location>
        <begin position="359"/>
        <end position="389"/>
    </location>
</feature>
<dbReference type="Proteomes" id="UP000265618">
    <property type="component" value="Unassembled WGS sequence"/>
</dbReference>
<name>A0A9K3GIC0_9EUKA</name>
<gene>
    <name evidence="2" type="ORF">KIPB_004537</name>
</gene>
<sequence>MVAPILSDDEESSGSGCLPSQCESEVVAGSDTGVVVDIVASEDAQAAAEDSAAVLSLQDDAKDVVEGDARPESVVEITEGDDEDTVHEGGVGSDVGVVTPVVTPSGSVTLGERDVAPVAAVSESATQGGGSVTAAAAEPLPFSQEEEVMAFASQRPSQYTPGHSQSTLEFLPEPVQPFEEIRLLGYPRAVNYHQVMHPVASETRELLLFLVNRLPAAEKDASVDITSRSQASLLLQHSLSAWTEVPHEDAAVAMLRPLPPLVCLAPQHRVPYGVGILRSLSLPCEGVRGKTYAVPKRDPFLADALAGVTLSPPETPLSPGASLLSPVSRHLHIRQRKEKERERDRVRRSIGCLRAGLMYGPGGSSGMSTQRPEHMTSRELAEASEKTSLQVQEVSQRLSVLQRSEVQAQ</sequence>
<accession>A0A9K3GIC0</accession>
<proteinExistence type="predicted"/>
<evidence type="ECO:0000256" key="1">
    <source>
        <dbReference type="SAM" id="MobiDB-lite"/>
    </source>
</evidence>
<keyword evidence="3" id="KW-1185">Reference proteome</keyword>
<feature type="compositionally biased region" description="Basic and acidic residues" evidence="1">
    <location>
        <begin position="371"/>
        <end position="385"/>
    </location>
</feature>
<comment type="caution">
    <text evidence="2">The sequence shown here is derived from an EMBL/GenBank/DDBJ whole genome shotgun (WGS) entry which is preliminary data.</text>
</comment>
<dbReference type="EMBL" id="BDIP01000974">
    <property type="protein sequence ID" value="GIQ83246.1"/>
    <property type="molecule type" value="Genomic_DNA"/>
</dbReference>
<evidence type="ECO:0000313" key="2">
    <source>
        <dbReference type="EMBL" id="GIQ83246.1"/>
    </source>
</evidence>
<evidence type="ECO:0000313" key="3">
    <source>
        <dbReference type="Proteomes" id="UP000265618"/>
    </source>
</evidence>
<reference evidence="2 3" key="1">
    <citation type="journal article" date="2018" name="PLoS ONE">
        <title>The draft genome of Kipferlia bialata reveals reductive genome evolution in fornicate parasites.</title>
        <authorList>
            <person name="Tanifuji G."/>
            <person name="Takabayashi S."/>
            <person name="Kume K."/>
            <person name="Takagi M."/>
            <person name="Nakayama T."/>
            <person name="Kamikawa R."/>
            <person name="Inagaki Y."/>
            <person name="Hashimoto T."/>
        </authorList>
    </citation>
    <scope>NUCLEOTIDE SEQUENCE [LARGE SCALE GENOMIC DNA]</scope>
    <source>
        <strain evidence="2">NY0173</strain>
    </source>
</reference>
<feature type="region of interest" description="Disordered" evidence="1">
    <location>
        <begin position="1"/>
        <end position="22"/>
    </location>
</feature>